<dbReference type="GO" id="GO:0008168">
    <property type="term" value="F:methyltransferase activity"/>
    <property type="evidence" value="ECO:0007669"/>
    <property type="project" value="UniProtKB-KW"/>
</dbReference>
<dbReference type="SUPFAM" id="SSF53335">
    <property type="entry name" value="S-adenosyl-L-methionine-dependent methyltransferases"/>
    <property type="match status" value="1"/>
</dbReference>
<name>A0ABV9JJM7_9GAMM</name>
<comment type="caution">
    <text evidence="3">The sequence shown here is derived from an EMBL/GenBank/DDBJ whole genome shotgun (WGS) entry which is preliminary data.</text>
</comment>
<gene>
    <name evidence="3" type="ORF">ACFO3I_03490</name>
</gene>
<evidence type="ECO:0000256" key="1">
    <source>
        <dbReference type="ARBA" id="ARBA00022679"/>
    </source>
</evidence>
<dbReference type="PANTHER" id="PTHR43861">
    <property type="entry name" value="TRANS-ACONITATE 2-METHYLTRANSFERASE-RELATED"/>
    <property type="match status" value="1"/>
</dbReference>
<dbReference type="Gene3D" id="3.40.50.150">
    <property type="entry name" value="Vaccinia Virus protein VP39"/>
    <property type="match status" value="1"/>
</dbReference>
<dbReference type="InterPro" id="IPR029063">
    <property type="entry name" value="SAM-dependent_MTases_sf"/>
</dbReference>
<reference evidence="4" key="1">
    <citation type="journal article" date="2019" name="Int. J. Syst. Evol. Microbiol.">
        <title>The Global Catalogue of Microorganisms (GCM) 10K type strain sequencing project: providing services to taxonomists for standard genome sequencing and annotation.</title>
        <authorList>
            <consortium name="The Broad Institute Genomics Platform"/>
            <consortium name="The Broad Institute Genome Sequencing Center for Infectious Disease"/>
            <person name="Wu L."/>
            <person name="Ma J."/>
        </authorList>
    </citation>
    <scope>NUCLEOTIDE SEQUENCE [LARGE SCALE GENOMIC DNA]</scope>
    <source>
        <strain evidence="4">DT28</strain>
    </source>
</reference>
<sequence>MDAGQLQQLFDQQAGQYDQQWQRLRPLQSALFFLVEQCLQQLPKQARLLCVGVGTGEELLYLAERFPHWQFTAVEPAAAMLERCRQKAQAAGVLQRCDLVQGYLDDLPATASFDAATAFLVSHFLTEPQQRLAFFQQIARRLKPAALLLNADLACAEPALTMQAQISFWQQLMTGQQPDAAKLVQLMQSYRQDVAVSEPSELQWLLRQAGFAQVLPLFQAGLMQAWCAQRGATELA</sequence>
<protein>
    <submittedName>
        <fullName evidence="3">Class I SAM-dependent methyltransferase</fullName>
        <ecNumber evidence="3">2.1.1.-</ecNumber>
    </submittedName>
</protein>
<proteinExistence type="predicted"/>
<keyword evidence="3" id="KW-0489">Methyltransferase</keyword>
<dbReference type="RefSeq" id="WP_377331790.1">
    <property type="nucleotide sequence ID" value="NZ_JBHSGB010000004.1"/>
</dbReference>
<keyword evidence="1 3" id="KW-0808">Transferase</keyword>
<evidence type="ECO:0000313" key="3">
    <source>
        <dbReference type="EMBL" id="MFC4654085.1"/>
    </source>
</evidence>
<keyword evidence="4" id="KW-1185">Reference proteome</keyword>
<feature type="domain" description="Methyltransferase" evidence="2">
    <location>
        <begin position="49"/>
        <end position="144"/>
    </location>
</feature>
<dbReference type="Pfam" id="PF13649">
    <property type="entry name" value="Methyltransf_25"/>
    <property type="match status" value="1"/>
</dbReference>
<evidence type="ECO:0000259" key="2">
    <source>
        <dbReference type="Pfam" id="PF13649"/>
    </source>
</evidence>
<dbReference type="CDD" id="cd02440">
    <property type="entry name" value="AdoMet_MTases"/>
    <property type="match status" value="1"/>
</dbReference>
<dbReference type="GO" id="GO:0032259">
    <property type="term" value="P:methylation"/>
    <property type="evidence" value="ECO:0007669"/>
    <property type="project" value="UniProtKB-KW"/>
</dbReference>
<dbReference type="Proteomes" id="UP001595962">
    <property type="component" value="Unassembled WGS sequence"/>
</dbReference>
<organism evidence="3 4">
    <name type="scientific">Rheinheimera marina</name>
    <dbReference type="NCBI Taxonomy" id="1774958"/>
    <lineage>
        <taxon>Bacteria</taxon>
        <taxon>Pseudomonadati</taxon>
        <taxon>Pseudomonadota</taxon>
        <taxon>Gammaproteobacteria</taxon>
        <taxon>Chromatiales</taxon>
        <taxon>Chromatiaceae</taxon>
        <taxon>Rheinheimera</taxon>
    </lineage>
</organism>
<dbReference type="InterPro" id="IPR041698">
    <property type="entry name" value="Methyltransf_25"/>
</dbReference>
<dbReference type="EMBL" id="JBHSGB010000004">
    <property type="protein sequence ID" value="MFC4654085.1"/>
    <property type="molecule type" value="Genomic_DNA"/>
</dbReference>
<dbReference type="EC" id="2.1.1.-" evidence="3"/>
<evidence type="ECO:0000313" key="4">
    <source>
        <dbReference type="Proteomes" id="UP001595962"/>
    </source>
</evidence>
<accession>A0ABV9JJM7</accession>